<evidence type="ECO:0000256" key="5">
    <source>
        <dbReference type="HAMAP-Rule" id="MF_01024"/>
    </source>
</evidence>
<name>A0AA94HSS3_DESDE</name>
<gene>
    <name evidence="5" type="primary">hisD</name>
    <name evidence="11" type="ORF">SAMN02910291_01474</name>
</gene>
<dbReference type="SUPFAM" id="SSF53720">
    <property type="entry name" value="ALDH-like"/>
    <property type="match status" value="1"/>
</dbReference>
<dbReference type="Gene3D" id="1.20.5.1300">
    <property type="match status" value="1"/>
</dbReference>
<feature type="active site" description="Proton acceptor" evidence="5 7">
    <location>
        <position position="332"/>
    </location>
</feature>
<dbReference type="RefSeq" id="WP_012624683.1">
    <property type="nucleotide sequence ID" value="NZ_FPIW01000022.1"/>
</dbReference>
<evidence type="ECO:0000256" key="7">
    <source>
        <dbReference type="PIRSR" id="PIRSR000099-1"/>
    </source>
</evidence>
<dbReference type="CDD" id="cd06572">
    <property type="entry name" value="Histidinol_dh"/>
    <property type="match status" value="1"/>
</dbReference>
<feature type="binding site" evidence="5 9">
    <location>
        <position position="365"/>
    </location>
    <ligand>
        <name>Zn(2+)</name>
        <dbReference type="ChEBI" id="CHEBI:29105"/>
    </ligand>
</feature>
<comment type="catalytic activity">
    <reaction evidence="5">
        <text>L-histidinol + 2 NAD(+) + H2O = L-histidine + 2 NADH + 3 H(+)</text>
        <dbReference type="Rhea" id="RHEA:20641"/>
        <dbReference type="ChEBI" id="CHEBI:15377"/>
        <dbReference type="ChEBI" id="CHEBI:15378"/>
        <dbReference type="ChEBI" id="CHEBI:57540"/>
        <dbReference type="ChEBI" id="CHEBI:57595"/>
        <dbReference type="ChEBI" id="CHEBI:57699"/>
        <dbReference type="ChEBI" id="CHEBI:57945"/>
        <dbReference type="EC" id="1.1.1.23"/>
    </reaction>
</comment>
<dbReference type="PROSITE" id="PS00611">
    <property type="entry name" value="HISOL_DEHYDROGENASE"/>
    <property type="match status" value="1"/>
</dbReference>
<comment type="caution">
    <text evidence="5">Lacks conserved residue(s) required for the propagation of feature annotation.</text>
</comment>
<keyword evidence="5" id="KW-0028">Amino-acid biosynthesis</keyword>
<feature type="binding site" evidence="5 9">
    <location>
        <position position="424"/>
    </location>
    <ligand>
        <name>Zn(2+)</name>
        <dbReference type="ChEBI" id="CHEBI:29105"/>
    </ligand>
</feature>
<accession>A0AA94HSS3</accession>
<evidence type="ECO:0000256" key="8">
    <source>
        <dbReference type="PIRSR" id="PIRSR000099-3"/>
    </source>
</evidence>
<feature type="binding site" evidence="5 8">
    <location>
        <position position="241"/>
    </location>
    <ligand>
        <name>substrate</name>
    </ligand>
</feature>
<organism evidence="11 12">
    <name type="scientific">Desulfovibrio desulfuricans</name>
    <dbReference type="NCBI Taxonomy" id="876"/>
    <lineage>
        <taxon>Bacteria</taxon>
        <taxon>Pseudomonadati</taxon>
        <taxon>Thermodesulfobacteriota</taxon>
        <taxon>Desulfovibrionia</taxon>
        <taxon>Desulfovibrionales</taxon>
        <taxon>Desulfovibrionaceae</taxon>
        <taxon>Desulfovibrio</taxon>
    </lineage>
</organism>
<dbReference type="Proteomes" id="UP000182680">
    <property type="component" value="Unassembled WGS sequence"/>
</dbReference>
<dbReference type="PIRSF" id="PIRSF000099">
    <property type="entry name" value="Histidinol_dh"/>
    <property type="match status" value="1"/>
</dbReference>
<feature type="active site" description="Proton acceptor" evidence="5 7">
    <location>
        <position position="331"/>
    </location>
</feature>
<dbReference type="InterPro" id="IPR012131">
    <property type="entry name" value="Hstdl_DH"/>
</dbReference>
<feature type="binding site" evidence="5 8">
    <location>
        <position position="424"/>
    </location>
    <ligand>
        <name>substrate</name>
    </ligand>
</feature>
<dbReference type="GO" id="GO:0005829">
    <property type="term" value="C:cytosol"/>
    <property type="evidence" value="ECO:0007669"/>
    <property type="project" value="TreeGrafter"/>
</dbReference>
<comment type="similarity">
    <text evidence="1 5 6 10">Belongs to the histidinol dehydrogenase family.</text>
</comment>
<keyword evidence="5" id="KW-0520">NAD</keyword>
<dbReference type="AlphaFoldDB" id="A0AA94HSS3"/>
<comment type="caution">
    <text evidence="11">The sequence shown here is derived from an EMBL/GenBank/DDBJ whole genome shotgun (WGS) entry which is preliminary data.</text>
</comment>
<dbReference type="InterPro" id="IPR016161">
    <property type="entry name" value="Ald_DH/histidinol_DH"/>
</dbReference>
<dbReference type="PANTHER" id="PTHR21256">
    <property type="entry name" value="HISTIDINOL DEHYDROGENASE HDH"/>
    <property type="match status" value="1"/>
</dbReference>
<evidence type="ECO:0000256" key="6">
    <source>
        <dbReference type="PIRNR" id="PIRNR000099"/>
    </source>
</evidence>
<keyword evidence="2 5" id="KW-0479">Metal-binding</keyword>
<evidence type="ECO:0000256" key="2">
    <source>
        <dbReference type="ARBA" id="ARBA00022723"/>
    </source>
</evidence>
<dbReference type="InterPro" id="IPR022695">
    <property type="entry name" value="Histidinol_DH_monofunct"/>
</dbReference>
<feature type="binding site" evidence="5 8">
    <location>
        <position position="365"/>
    </location>
    <ligand>
        <name>substrate</name>
    </ligand>
</feature>
<evidence type="ECO:0000256" key="1">
    <source>
        <dbReference type="ARBA" id="ARBA00010178"/>
    </source>
</evidence>
<evidence type="ECO:0000313" key="12">
    <source>
        <dbReference type="Proteomes" id="UP000182680"/>
    </source>
</evidence>
<dbReference type="EC" id="1.1.1.23" evidence="5"/>
<evidence type="ECO:0000313" key="11">
    <source>
        <dbReference type="EMBL" id="SFW47987.1"/>
    </source>
</evidence>
<dbReference type="Pfam" id="PF00815">
    <property type="entry name" value="Histidinol_dh"/>
    <property type="match status" value="1"/>
</dbReference>
<feature type="binding site" evidence="5 8">
    <location>
        <position position="266"/>
    </location>
    <ligand>
        <name>substrate</name>
    </ligand>
</feature>
<dbReference type="FunFam" id="3.40.50.1980:FF:000001">
    <property type="entry name" value="Histidinol dehydrogenase"/>
    <property type="match status" value="1"/>
</dbReference>
<keyword evidence="5" id="KW-0368">Histidine biosynthesis</keyword>
<dbReference type="InterPro" id="IPR001692">
    <property type="entry name" value="Histidinol_DH_CS"/>
</dbReference>
<dbReference type="GO" id="GO:0008270">
    <property type="term" value="F:zinc ion binding"/>
    <property type="evidence" value="ECO:0007669"/>
    <property type="project" value="UniProtKB-UniRule"/>
</dbReference>
<dbReference type="PRINTS" id="PR00083">
    <property type="entry name" value="HOLDHDRGNASE"/>
</dbReference>
<reference evidence="12" key="1">
    <citation type="submission" date="2016-11" db="EMBL/GenBank/DDBJ databases">
        <authorList>
            <person name="Jaros S."/>
            <person name="Januszkiewicz K."/>
            <person name="Wedrychowicz H."/>
        </authorList>
    </citation>
    <scope>NUCLEOTIDE SEQUENCE [LARGE SCALE GENOMIC DNA]</scope>
    <source>
        <strain evidence="12">DSM 7057</strain>
    </source>
</reference>
<sequence length="434" mass="46428">MTCRTLTLHNEQEWPKLAQWLQGRNNPGDGVESAVRDIIAAVRERGDEALVEYTRNFDCPDFAPPLLVSEQEIARAAASVSIENREIISQAATYIRSFHEAQTEKSWFTTRPDGSILGQHVLPVDAAGLYVPGGQGGNTPLISSLLMTAIPAQVAGVPRLAICTPPRKDGSVNPHILAAAHLLDIEEVYRVGGAWSVAGMAYGTQSMAPVDVIAGPGNIFVTTAKRLVQGTVGIDMIAGPSEVLILADSSANAEWLAADMLSQAEHDTLASAICVTDDQRLADNLWQELNKQCAALPRATTAARSLEDWGAIVVTPNLSVAVAVANMVAPEHLEICTRDPWAVLPHIRHAGAIFMGQHSPEAVGDYFAGPNHVLPTLGTARFSSALSVQTFCKRTSIVATSPTFLQQNMQSIAALARMEGLEAHARSVEARAKK</sequence>
<evidence type="ECO:0000256" key="10">
    <source>
        <dbReference type="RuleBase" id="RU004175"/>
    </source>
</evidence>
<comment type="cofactor">
    <cofactor evidence="5 9">
        <name>Zn(2+)</name>
        <dbReference type="ChEBI" id="CHEBI:29105"/>
    </cofactor>
    <text evidence="5 9">Binds 1 zinc ion per subunit.</text>
</comment>
<evidence type="ECO:0000256" key="4">
    <source>
        <dbReference type="ARBA" id="ARBA00023002"/>
    </source>
</evidence>
<dbReference type="HAMAP" id="MF_01024">
    <property type="entry name" value="HisD"/>
    <property type="match status" value="1"/>
</dbReference>
<dbReference type="GO" id="GO:0004399">
    <property type="term" value="F:histidinol dehydrogenase activity"/>
    <property type="evidence" value="ECO:0007669"/>
    <property type="project" value="UniProtKB-UniRule"/>
</dbReference>
<evidence type="ECO:0000256" key="3">
    <source>
        <dbReference type="ARBA" id="ARBA00022833"/>
    </source>
</evidence>
<keyword evidence="4 5" id="KW-0560">Oxidoreductase</keyword>
<dbReference type="FunFam" id="3.40.50.1980:FF:000026">
    <property type="entry name" value="Histidinol dehydrogenase"/>
    <property type="match status" value="1"/>
</dbReference>
<feature type="binding site" evidence="5 9">
    <location>
        <position position="266"/>
    </location>
    <ligand>
        <name>Zn(2+)</name>
        <dbReference type="ChEBI" id="CHEBI:29105"/>
    </ligand>
</feature>
<dbReference type="GO" id="GO:0000105">
    <property type="term" value="P:L-histidine biosynthetic process"/>
    <property type="evidence" value="ECO:0007669"/>
    <property type="project" value="UniProtKB-UniRule"/>
</dbReference>
<feature type="binding site" evidence="5 8">
    <location>
        <position position="332"/>
    </location>
    <ligand>
        <name>substrate</name>
    </ligand>
</feature>
<dbReference type="NCBIfam" id="TIGR00069">
    <property type="entry name" value="hisD"/>
    <property type="match status" value="1"/>
</dbReference>
<dbReference type="EMBL" id="FPIW01000022">
    <property type="protein sequence ID" value="SFW47987.1"/>
    <property type="molecule type" value="Genomic_DNA"/>
</dbReference>
<comment type="pathway">
    <text evidence="5">Amino-acid biosynthesis; L-histidine biosynthesis; L-histidine from 5-phospho-alpha-D-ribose 1-diphosphate: step 9/9.</text>
</comment>
<proteinExistence type="inferred from homology"/>
<feature type="binding site" evidence="5 8">
    <location>
        <position position="419"/>
    </location>
    <ligand>
        <name>substrate</name>
    </ligand>
</feature>
<dbReference type="OMA" id="YIAGPNH"/>
<dbReference type="Gene3D" id="3.40.50.1980">
    <property type="entry name" value="Nitrogenase molybdenum iron protein domain"/>
    <property type="match status" value="2"/>
</dbReference>
<dbReference type="GO" id="GO:0051287">
    <property type="term" value="F:NAD binding"/>
    <property type="evidence" value="ECO:0007669"/>
    <property type="project" value="InterPro"/>
</dbReference>
<protein>
    <recommendedName>
        <fullName evidence="5">Histidinol dehydrogenase</fullName>
        <shortName evidence="5">HDH</shortName>
        <ecNumber evidence="5">1.1.1.23</ecNumber>
    </recommendedName>
</protein>
<dbReference type="PANTHER" id="PTHR21256:SF2">
    <property type="entry name" value="HISTIDINE BIOSYNTHESIS TRIFUNCTIONAL PROTEIN"/>
    <property type="match status" value="1"/>
</dbReference>
<comment type="function">
    <text evidence="5">Catalyzes the sequential NAD-dependent oxidations of L-histidinol to L-histidinaldehyde and then to L-histidine.</text>
</comment>
<feature type="binding site" evidence="5 9">
    <location>
        <position position="263"/>
    </location>
    <ligand>
        <name>Zn(2+)</name>
        <dbReference type="ChEBI" id="CHEBI:29105"/>
    </ligand>
</feature>
<feature type="binding site" evidence="5 8">
    <location>
        <position position="263"/>
    </location>
    <ligand>
        <name>substrate</name>
    </ligand>
</feature>
<evidence type="ECO:0000256" key="9">
    <source>
        <dbReference type="PIRSR" id="PIRSR000099-4"/>
    </source>
</evidence>
<keyword evidence="3 5" id="KW-0862">Zinc</keyword>